<dbReference type="InterPro" id="IPR001333">
    <property type="entry name" value="Peptidase_M32_Taq"/>
</dbReference>
<dbReference type="PIRSF" id="PIRSF006615">
    <property type="entry name" value="Zn_crbxpep_Taq"/>
    <property type="match status" value="1"/>
</dbReference>
<accession>A0A5C6FRY1</accession>
<keyword evidence="2" id="KW-0862">Zinc</keyword>
<comment type="catalytic activity">
    <reaction evidence="1">
        <text>Release of a C-terminal amino acid with broad specificity, except for -Pro.</text>
        <dbReference type="EC" id="3.4.17.19"/>
    </reaction>
</comment>
<evidence type="ECO:0000256" key="2">
    <source>
        <dbReference type="PIRSR" id="PIRSR006615-1"/>
    </source>
</evidence>
<dbReference type="EMBL" id="SJPZ01000001">
    <property type="protein sequence ID" value="TWU65847.1"/>
    <property type="molecule type" value="Genomic_DNA"/>
</dbReference>
<dbReference type="RefSeq" id="WP_146412245.1">
    <property type="nucleotide sequence ID" value="NZ_SJPZ01000001.1"/>
</dbReference>
<keyword evidence="1" id="KW-0482">Metalloprotease</keyword>
<name>A0A5C6FRY1_9PLAN</name>
<dbReference type="EC" id="3.4.17.19" evidence="1"/>
<dbReference type="Pfam" id="PF02074">
    <property type="entry name" value="Peptidase_M32"/>
    <property type="match status" value="1"/>
</dbReference>
<dbReference type="Gene3D" id="1.10.1370.30">
    <property type="match status" value="1"/>
</dbReference>
<comment type="similarity">
    <text evidence="1">Belongs to the peptidase M32 family.</text>
</comment>
<dbReference type="PRINTS" id="PR00998">
    <property type="entry name" value="CRBOXYPTASET"/>
</dbReference>
<protein>
    <recommendedName>
        <fullName evidence="1">Metal-dependent carboxypeptidase</fullName>
        <ecNumber evidence="1">3.4.17.19</ecNumber>
    </recommendedName>
</protein>
<comment type="cofactor">
    <cofactor evidence="2">
        <name>Zn(2+)</name>
        <dbReference type="ChEBI" id="CHEBI:29105"/>
    </cofactor>
    <text evidence="2">Binds 1 zinc ion per subunit.</text>
</comment>
<comment type="function">
    <text evidence="1">Broad specificity carboxypetidase that releases amino acids sequentially from the C-terminus, including neutral, aromatic, polar and basic residues.</text>
</comment>
<dbReference type="CDD" id="cd06460">
    <property type="entry name" value="M32_Taq"/>
    <property type="match status" value="1"/>
</dbReference>
<proteinExistence type="inferred from homology"/>
<dbReference type="GO" id="GO:0006508">
    <property type="term" value="P:proteolysis"/>
    <property type="evidence" value="ECO:0007669"/>
    <property type="project" value="UniProtKB-UniRule"/>
</dbReference>
<dbReference type="AlphaFoldDB" id="A0A5C6FRY1"/>
<dbReference type="PROSITE" id="PS52034">
    <property type="entry name" value="PEPTIDASE_M32"/>
    <property type="match status" value="1"/>
</dbReference>
<dbReference type="Proteomes" id="UP000316476">
    <property type="component" value="Unassembled WGS sequence"/>
</dbReference>
<keyword evidence="1" id="KW-0645">Protease</keyword>
<feature type="binding site" evidence="2">
    <location>
        <position position="274"/>
    </location>
    <ligand>
        <name>Zn(2+)</name>
        <dbReference type="ChEBI" id="CHEBI:29105"/>
        <note>catalytic</note>
    </ligand>
</feature>
<feature type="active site" description="Proton donor/acceptor" evidence="3">
    <location>
        <position position="271"/>
    </location>
</feature>
<evidence type="ECO:0000313" key="4">
    <source>
        <dbReference type="EMBL" id="TWU65847.1"/>
    </source>
</evidence>
<dbReference type="GO" id="GO:0004181">
    <property type="term" value="F:metallocarboxypeptidase activity"/>
    <property type="evidence" value="ECO:0007669"/>
    <property type="project" value="UniProtKB-UniRule"/>
</dbReference>
<sequence length="506" mass="56895">MSIDDRIFADVCDHARKAAMLQTIADTLEWDERTGMPSAAGEYRAQQVSTLRAQVHRLRTDAKYGEQLATLSEQAAELPPHGDHAATIRELHVDFRRDSKLPEDLVQRLSLATVRGQQSWDAARKADDYRQFKPALAEILALKKEQADRYREGSDATLYESLLDEFEPGGREAKLAEVFQQLRSELVPMIEAIGRSPNQPDLQCVRGPFDLDRQRAFSHRVCESIGFDFSRGRLDETSHPFCTTLGPDDIRILTRYESTWLPGGLYGSMHEAGHGIYEQGLRADWFGLPPGSYASLSVHESQSRLWENQVGRSRAFWQWLLPQATEMLDSSLEGVSADEFYFATNAVGPSLIRVEADEATYNLHIIIRFDLERQLIAGDLSVDQLPEAWNARYESDLGIRPNSDADGVLQDVHWSAGLFGYFPTYTLGNLIAAQLFATVQAAMPDLEHQIATGEFGPLRHWLRKNVHEPGKCFRTTQLVQKVTGNDLSAAPLISYLKGKLSSLYQI</sequence>
<comment type="caution">
    <text evidence="4">The sequence shown here is derived from an EMBL/GenBank/DDBJ whole genome shotgun (WGS) entry which is preliminary data.</text>
</comment>
<keyword evidence="1 2" id="KW-0479">Metal-binding</keyword>
<feature type="binding site" evidence="2">
    <location>
        <position position="300"/>
    </location>
    <ligand>
        <name>Zn(2+)</name>
        <dbReference type="ChEBI" id="CHEBI:29105"/>
        <note>catalytic</note>
    </ligand>
</feature>
<evidence type="ECO:0000313" key="5">
    <source>
        <dbReference type="Proteomes" id="UP000316476"/>
    </source>
</evidence>
<evidence type="ECO:0000256" key="1">
    <source>
        <dbReference type="PIRNR" id="PIRNR006615"/>
    </source>
</evidence>
<keyword evidence="1 4" id="KW-0121">Carboxypeptidase</keyword>
<dbReference type="PANTHER" id="PTHR34217:SF1">
    <property type="entry name" value="CARBOXYPEPTIDASE 1"/>
    <property type="match status" value="1"/>
</dbReference>
<feature type="binding site" evidence="2">
    <location>
        <position position="270"/>
    </location>
    <ligand>
        <name>Zn(2+)</name>
        <dbReference type="ChEBI" id="CHEBI:29105"/>
        <note>catalytic</note>
    </ligand>
</feature>
<dbReference type="PANTHER" id="PTHR34217">
    <property type="entry name" value="METAL-DEPENDENT CARBOXYPEPTIDASE"/>
    <property type="match status" value="1"/>
</dbReference>
<keyword evidence="1 4" id="KW-0378">Hydrolase</keyword>
<dbReference type="SUPFAM" id="SSF55486">
    <property type="entry name" value="Metalloproteases ('zincins'), catalytic domain"/>
    <property type="match status" value="1"/>
</dbReference>
<dbReference type="OrthoDB" id="9772308at2"/>
<dbReference type="GO" id="GO:0046872">
    <property type="term" value="F:metal ion binding"/>
    <property type="evidence" value="ECO:0007669"/>
    <property type="project" value="UniProtKB-KW"/>
</dbReference>
<gene>
    <name evidence="4" type="ORF">V7x_14010</name>
</gene>
<reference evidence="4 5" key="1">
    <citation type="submission" date="2019-02" db="EMBL/GenBank/DDBJ databases">
        <title>Deep-cultivation of Planctomycetes and their phenomic and genomic characterization uncovers novel biology.</title>
        <authorList>
            <person name="Wiegand S."/>
            <person name="Jogler M."/>
            <person name="Boedeker C."/>
            <person name="Pinto D."/>
            <person name="Vollmers J."/>
            <person name="Rivas-Marin E."/>
            <person name="Kohn T."/>
            <person name="Peeters S.H."/>
            <person name="Heuer A."/>
            <person name="Rast P."/>
            <person name="Oberbeckmann S."/>
            <person name="Bunk B."/>
            <person name="Jeske O."/>
            <person name="Meyerdierks A."/>
            <person name="Storesund J.E."/>
            <person name="Kallscheuer N."/>
            <person name="Luecker S."/>
            <person name="Lage O.M."/>
            <person name="Pohl T."/>
            <person name="Merkel B.J."/>
            <person name="Hornburger P."/>
            <person name="Mueller R.-W."/>
            <person name="Bruemmer F."/>
            <person name="Labrenz M."/>
            <person name="Spormann A.M."/>
            <person name="Op Den Camp H."/>
            <person name="Overmann J."/>
            <person name="Amann R."/>
            <person name="Jetten M.S.M."/>
            <person name="Mascher T."/>
            <person name="Medema M.H."/>
            <person name="Devos D.P."/>
            <person name="Kaster A.-K."/>
            <person name="Ovreas L."/>
            <person name="Rohde M."/>
            <person name="Galperin M.Y."/>
            <person name="Jogler C."/>
        </authorList>
    </citation>
    <scope>NUCLEOTIDE SEQUENCE [LARGE SCALE GENOMIC DNA]</scope>
    <source>
        <strain evidence="4 5">V7</strain>
    </source>
</reference>
<organism evidence="4 5">
    <name type="scientific">Crateriforma conspicua</name>
    <dbReference type="NCBI Taxonomy" id="2527996"/>
    <lineage>
        <taxon>Bacteria</taxon>
        <taxon>Pseudomonadati</taxon>
        <taxon>Planctomycetota</taxon>
        <taxon>Planctomycetia</taxon>
        <taxon>Planctomycetales</taxon>
        <taxon>Planctomycetaceae</taxon>
        <taxon>Crateriforma</taxon>
    </lineage>
</organism>
<evidence type="ECO:0000256" key="3">
    <source>
        <dbReference type="PIRSR" id="PIRSR006615-2"/>
    </source>
</evidence>